<accession>A0AAV4VML4</accession>
<sequence>RGLIEDLMISLFVLSSATGKGGRGVCQHHSLRARKELSEELG</sequence>
<evidence type="ECO:0000313" key="1">
    <source>
        <dbReference type="EMBL" id="GIY71590.1"/>
    </source>
</evidence>
<gene>
    <name evidence="1" type="ORF">CEXT_629141</name>
</gene>
<comment type="caution">
    <text evidence="1">The sequence shown here is derived from an EMBL/GenBank/DDBJ whole genome shotgun (WGS) entry which is preliminary data.</text>
</comment>
<protein>
    <submittedName>
        <fullName evidence="1">Uncharacterized protein</fullName>
    </submittedName>
</protein>
<dbReference type="Proteomes" id="UP001054945">
    <property type="component" value="Unassembled WGS sequence"/>
</dbReference>
<keyword evidence="2" id="KW-1185">Reference proteome</keyword>
<proteinExistence type="predicted"/>
<organism evidence="1 2">
    <name type="scientific">Caerostris extrusa</name>
    <name type="common">Bark spider</name>
    <name type="synonym">Caerostris bankana</name>
    <dbReference type="NCBI Taxonomy" id="172846"/>
    <lineage>
        <taxon>Eukaryota</taxon>
        <taxon>Metazoa</taxon>
        <taxon>Ecdysozoa</taxon>
        <taxon>Arthropoda</taxon>
        <taxon>Chelicerata</taxon>
        <taxon>Arachnida</taxon>
        <taxon>Araneae</taxon>
        <taxon>Araneomorphae</taxon>
        <taxon>Entelegynae</taxon>
        <taxon>Araneoidea</taxon>
        <taxon>Araneidae</taxon>
        <taxon>Caerostris</taxon>
    </lineage>
</organism>
<evidence type="ECO:0000313" key="2">
    <source>
        <dbReference type="Proteomes" id="UP001054945"/>
    </source>
</evidence>
<dbReference type="AlphaFoldDB" id="A0AAV4VML4"/>
<reference evidence="1 2" key="1">
    <citation type="submission" date="2021-06" db="EMBL/GenBank/DDBJ databases">
        <title>Caerostris extrusa draft genome.</title>
        <authorList>
            <person name="Kono N."/>
            <person name="Arakawa K."/>
        </authorList>
    </citation>
    <scope>NUCLEOTIDE SEQUENCE [LARGE SCALE GENOMIC DNA]</scope>
</reference>
<feature type="non-terminal residue" evidence="1">
    <location>
        <position position="1"/>
    </location>
</feature>
<dbReference type="EMBL" id="BPLR01014830">
    <property type="protein sequence ID" value="GIY71590.1"/>
    <property type="molecule type" value="Genomic_DNA"/>
</dbReference>
<name>A0AAV4VML4_CAEEX</name>